<dbReference type="PANTHER" id="PTHR43471:SF12">
    <property type="entry name" value="HYPOTHETICAL MEMBRANE PROTEIN, CONSERVED"/>
    <property type="match status" value="1"/>
</dbReference>
<dbReference type="AlphaFoldDB" id="A0A9X3XL61"/>
<reference evidence="2" key="1">
    <citation type="submission" date="2022-05" db="EMBL/GenBank/DDBJ databases">
        <title>Draft genome sequence of Clostridium tertium strain CP3 isolated from Peru.</title>
        <authorList>
            <person name="Hurtado R."/>
            <person name="Lima L."/>
            <person name="Sousa T."/>
            <person name="Jaiswal A.K."/>
            <person name="Tiwari S."/>
            <person name="Maturrano L."/>
            <person name="Brenig B."/>
            <person name="Azevedo V."/>
        </authorList>
    </citation>
    <scope>NUCLEOTIDE SEQUENCE</scope>
    <source>
        <strain evidence="2">CP3</strain>
    </source>
</reference>
<gene>
    <name evidence="2" type="ORF">NE398_14580</name>
</gene>
<feature type="transmembrane region" description="Helical" evidence="1">
    <location>
        <begin position="117"/>
        <end position="135"/>
    </location>
</feature>
<protein>
    <submittedName>
        <fullName evidence="2">ABC transporter permease</fullName>
    </submittedName>
</protein>
<evidence type="ECO:0000313" key="3">
    <source>
        <dbReference type="Proteomes" id="UP001141183"/>
    </source>
</evidence>
<feature type="transmembrane region" description="Helical" evidence="1">
    <location>
        <begin position="57"/>
        <end position="80"/>
    </location>
</feature>
<dbReference type="Pfam" id="PF12679">
    <property type="entry name" value="ABC2_membrane_2"/>
    <property type="match status" value="1"/>
</dbReference>
<keyword evidence="1" id="KW-0472">Membrane</keyword>
<organism evidence="2 3">
    <name type="scientific">Clostridium tertium</name>
    <dbReference type="NCBI Taxonomy" id="1559"/>
    <lineage>
        <taxon>Bacteria</taxon>
        <taxon>Bacillati</taxon>
        <taxon>Bacillota</taxon>
        <taxon>Clostridia</taxon>
        <taxon>Eubacteriales</taxon>
        <taxon>Clostridiaceae</taxon>
        <taxon>Clostridium</taxon>
    </lineage>
</organism>
<dbReference type="PANTHER" id="PTHR43471">
    <property type="entry name" value="ABC TRANSPORTER PERMEASE"/>
    <property type="match status" value="1"/>
</dbReference>
<keyword evidence="1" id="KW-1133">Transmembrane helix</keyword>
<feature type="transmembrane region" description="Helical" evidence="1">
    <location>
        <begin position="142"/>
        <end position="163"/>
    </location>
</feature>
<feature type="transmembrane region" description="Helical" evidence="1">
    <location>
        <begin position="20"/>
        <end position="42"/>
    </location>
</feature>
<sequence>MRLNPVLRNESRLTVRTPRFTIMLLIYISILSAGTLLFYNTYSNEIYASGLNMQGSIILYIGMAVAQAVLLMFIVPSLTATSICSEREKQTLDILLSTRLSPFQIIIGKLLASSLKVIMLIVCTIPLYAICALIGGVKISNILVLILSFIINTIFVGAIGVFVSTYAKTSKVATALTYAIVLFIFVGTIVIAYVIFIITMLRLSGGPITTPPTISPIVYLSPAVGFGSMLSNQVGLGNDFLYMLTEIGISKYAEYISIGIQGILTFIFLYLAARRLNPLNRKRNKKVKIKTKNKVKE</sequence>
<keyword evidence="1" id="KW-0812">Transmembrane</keyword>
<feature type="transmembrane region" description="Helical" evidence="1">
    <location>
        <begin position="175"/>
        <end position="201"/>
    </location>
</feature>
<accession>A0A9X3XL61</accession>
<dbReference type="EMBL" id="JAMRYU010000015">
    <property type="protein sequence ID" value="MDC4241380.1"/>
    <property type="molecule type" value="Genomic_DNA"/>
</dbReference>
<feature type="transmembrane region" description="Helical" evidence="1">
    <location>
        <begin position="252"/>
        <end position="273"/>
    </location>
</feature>
<dbReference type="GO" id="GO:0005886">
    <property type="term" value="C:plasma membrane"/>
    <property type="evidence" value="ECO:0007669"/>
    <property type="project" value="UniProtKB-SubCell"/>
</dbReference>
<evidence type="ECO:0000256" key="1">
    <source>
        <dbReference type="SAM" id="Phobius"/>
    </source>
</evidence>
<dbReference type="GO" id="GO:0140359">
    <property type="term" value="F:ABC-type transporter activity"/>
    <property type="evidence" value="ECO:0007669"/>
    <property type="project" value="InterPro"/>
</dbReference>
<proteinExistence type="predicted"/>
<dbReference type="Proteomes" id="UP001141183">
    <property type="component" value="Unassembled WGS sequence"/>
</dbReference>
<keyword evidence="3" id="KW-1185">Reference proteome</keyword>
<comment type="caution">
    <text evidence="2">The sequence shown here is derived from an EMBL/GenBank/DDBJ whole genome shotgun (WGS) entry which is preliminary data.</text>
</comment>
<name>A0A9X3XL61_9CLOT</name>
<dbReference type="RefSeq" id="WP_271845951.1">
    <property type="nucleotide sequence ID" value="NZ_JAMRYU010000015.1"/>
</dbReference>
<evidence type="ECO:0000313" key="2">
    <source>
        <dbReference type="EMBL" id="MDC4241380.1"/>
    </source>
</evidence>